<evidence type="ECO:0000259" key="2">
    <source>
        <dbReference type="Pfam" id="PF05267"/>
    </source>
</evidence>
<reference evidence="3 4" key="1">
    <citation type="journal article" date="2007" name="Nature">
        <title>Evolution of genes and genomes on the Drosophila phylogeny.</title>
        <authorList>
            <consortium name="Drosophila 12 Genomes Consortium"/>
            <person name="Clark A.G."/>
            <person name="Eisen M.B."/>
            <person name="Smith D.R."/>
            <person name="Bergman C.M."/>
            <person name="Oliver B."/>
            <person name="Markow T.A."/>
            <person name="Kaufman T.C."/>
            <person name="Kellis M."/>
            <person name="Gelbart W."/>
            <person name="Iyer V.N."/>
            <person name="Pollard D.A."/>
            <person name="Sackton T.B."/>
            <person name="Larracuente A.M."/>
            <person name="Singh N.D."/>
            <person name="Abad J.P."/>
            <person name="Abt D.N."/>
            <person name="Adryan B."/>
            <person name="Aguade M."/>
            <person name="Akashi H."/>
            <person name="Anderson W.W."/>
            <person name="Aquadro C.F."/>
            <person name="Ardell D.H."/>
            <person name="Arguello R."/>
            <person name="Artieri C.G."/>
            <person name="Barbash D.A."/>
            <person name="Barker D."/>
            <person name="Barsanti P."/>
            <person name="Batterham P."/>
            <person name="Batzoglou S."/>
            <person name="Begun D."/>
            <person name="Bhutkar A."/>
            <person name="Blanco E."/>
            <person name="Bosak S.A."/>
            <person name="Bradley R.K."/>
            <person name="Brand A.D."/>
            <person name="Brent M.R."/>
            <person name="Brooks A.N."/>
            <person name="Brown R.H."/>
            <person name="Butlin R.K."/>
            <person name="Caggese C."/>
            <person name="Calvi B.R."/>
            <person name="Bernardo de Carvalho A."/>
            <person name="Caspi A."/>
            <person name="Castrezana S."/>
            <person name="Celniker S.E."/>
            <person name="Chang J.L."/>
            <person name="Chapple C."/>
            <person name="Chatterji S."/>
            <person name="Chinwalla A."/>
            <person name="Civetta A."/>
            <person name="Clifton S.W."/>
            <person name="Comeron J.M."/>
            <person name="Costello J.C."/>
            <person name="Coyne J.A."/>
            <person name="Daub J."/>
            <person name="David R.G."/>
            <person name="Delcher A.L."/>
            <person name="Delehaunty K."/>
            <person name="Do C.B."/>
            <person name="Ebling H."/>
            <person name="Edwards K."/>
            <person name="Eickbush T."/>
            <person name="Evans J.D."/>
            <person name="Filipski A."/>
            <person name="Findeiss S."/>
            <person name="Freyhult E."/>
            <person name="Fulton L."/>
            <person name="Fulton R."/>
            <person name="Garcia A.C."/>
            <person name="Gardiner A."/>
            <person name="Garfield D.A."/>
            <person name="Garvin B.E."/>
            <person name="Gibson G."/>
            <person name="Gilbert D."/>
            <person name="Gnerre S."/>
            <person name="Godfrey J."/>
            <person name="Good R."/>
            <person name="Gotea V."/>
            <person name="Gravely B."/>
            <person name="Greenberg A.J."/>
            <person name="Griffiths-Jones S."/>
            <person name="Gross S."/>
            <person name="Guigo R."/>
            <person name="Gustafson E.A."/>
            <person name="Haerty W."/>
            <person name="Hahn M.W."/>
            <person name="Halligan D.L."/>
            <person name="Halpern A.L."/>
            <person name="Halter G.M."/>
            <person name="Han M.V."/>
            <person name="Heger A."/>
            <person name="Hillier L."/>
            <person name="Hinrichs A.S."/>
            <person name="Holmes I."/>
            <person name="Hoskins R.A."/>
            <person name="Hubisz M.J."/>
            <person name="Hultmark D."/>
            <person name="Huntley M.A."/>
            <person name="Jaffe D.B."/>
            <person name="Jagadeeshan S."/>
            <person name="Jeck W.R."/>
            <person name="Johnson J."/>
            <person name="Jones C.D."/>
            <person name="Jordan W.C."/>
            <person name="Karpen G.H."/>
            <person name="Kataoka E."/>
            <person name="Keightley P.D."/>
            <person name="Kheradpour P."/>
            <person name="Kirkness E.F."/>
            <person name="Koerich L.B."/>
            <person name="Kristiansen K."/>
            <person name="Kudrna D."/>
            <person name="Kulathinal R.J."/>
            <person name="Kumar S."/>
            <person name="Kwok R."/>
            <person name="Lander E."/>
            <person name="Langley C.H."/>
            <person name="Lapoint R."/>
            <person name="Lazzaro B.P."/>
            <person name="Lee S.J."/>
            <person name="Levesque L."/>
            <person name="Li R."/>
            <person name="Lin C.F."/>
            <person name="Lin M.F."/>
            <person name="Lindblad-Toh K."/>
            <person name="Llopart A."/>
            <person name="Long M."/>
            <person name="Low L."/>
            <person name="Lozovsky E."/>
            <person name="Lu J."/>
            <person name="Luo M."/>
            <person name="Machado C.A."/>
            <person name="Makalowski W."/>
            <person name="Marzo M."/>
            <person name="Matsuda M."/>
            <person name="Matzkin L."/>
            <person name="McAllister B."/>
            <person name="McBride C.S."/>
            <person name="McKernan B."/>
            <person name="McKernan K."/>
            <person name="Mendez-Lago M."/>
            <person name="Minx P."/>
            <person name="Mollenhauer M.U."/>
            <person name="Montooth K."/>
            <person name="Mount S.M."/>
            <person name="Mu X."/>
            <person name="Myers E."/>
            <person name="Negre B."/>
            <person name="Newfeld S."/>
            <person name="Nielsen R."/>
            <person name="Noor M.A."/>
            <person name="O'Grady P."/>
            <person name="Pachter L."/>
            <person name="Papaceit M."/>
            <person name="Parisi M.J."/>
            <person name="Parisi M."/>
            <person name="Parts L."/>
            <person name="Pedersen J.S."/>
            <person name="Pesole G."/>
            <person name="Phillippy A.M."/>
            <person name="Ponting C.P."/>
            <person name="Pop M."/>
            <person name="Porcelli D."/>
            <person name="Powell J.R."/>
            <person name="Prohaska S."/>
            <person name="Pruitt K."/>
            <person name="Puig M."/>
            <person name="Quesneville H."/>
            <person name="Ram K.R."/>
            <person name="Rand D."/>
            <person name="Rasmussen M.D."/>
            <person name="Reed L.K."/>
            <person name="Reenan R."/>
            <person name="Reily A."/>
            <person name="Remington K.A."/>
            <person name="Rieger T.T."/>
            <person name="Ritchie M.G."/>
            <person name="Robin C."/>
            <person name="Rogers Y.H."/>
            <person name="Rohde C."/>
            <person name="Rozas J."/>
            <person name="Rubenfield M.J."/>
            <person name="Ruiz A."/>
            <person name="Russo S."/>
            <person name="Salzberg S.L."/>
            <person name="Sanchez-Gracia A."/>
            <person name="Saranga D.J."/>
            <person name="Sato H."/>
            <person name="Schaeffer S.W."/>
            <person name="Schatz M.C."/>
            <person name="Schlenke T."/>
            <person name="Schwartz R."/>
            <person name="Segarra C."/>
            <person name="Singh R.S."/>
            <person name="Sirot L."/>
            <person name="Sirota M."/>
            <person name="Sisneros N.B."/>
            <person name="Smith C.D."/>
            <person name="Smith T.F."/>
            <person name="Spieth J."/>
            <person name="Stage D.E."/>
            <person name="Stark A."/>
            <person name="Stephan W."/>
            <person name="Strausberg R.L."/>
            <person name="Strempel S."/>
            <person name="Sturgill D."/>
            <person name="Sutton G."/>
            <person name="Sutton G.G."/>
            <person name="Tao W."/>
            <person name="Teichmann S."/>
            <person name="Tobari Y.N."/>
            <person name="Tomimura Y."/>
            <person name="Tsolas J.M."/>
            <person name="Valente V.L."/>
            <person name="Venter E."/>
            <person name="Venter J.C."/>
            <person name="Vicario S."/>
            <person name="Vieira F.G."/>
            <person name="Vilella A.J."/>
            <person name="Villasante A."/>
            <person name="Walenz B."/>
            <person name="Wang J."/>
            <person name="Wasserman M."/>
            <person name="Watts T."/>
            <person name="Wilson D."/>
            <person name="Wilson R.K."/>
            <person name="Wing R.A."/>
            <person name="Wolfner M.F."/>
            <person name="Wong A."/>
            <person name="Wong G.K."/>
            <person name="Wu C.I."/>
            <person name="Wu G."/>
            <person name="Yamamoto D."/>
            <person name="Yang H.P."/>
            <person name="Yang S.P."/>
            <person name="Yorke J.A."/>
            <person name="Yoshida K."/>
            <person name="Zdobnov E."/>
            <person name="Zhang P."/>
            <person name="Zhang Y."/>
            <person name="Zimin A.V."/>
            <person name="Baldwin J."/>
            <person name="Abdouelleil A."/>
            <person name="Abdulkadir J."/>
            <person name="Abebe A."/>
            <person name="Abera B."/>
            <person name="Abreu J."/>
            <person name="Acer S.C."/>
            <person name="Aftuck L."/>
            <person name="Alexander A."/>
            <person name="An P."/>
            <person name="Anderson E."/>
            <person name="Anderson S."/>
            <person name="Arachi H."/>
            <person name="Azer M."/>
            <person name="Bachantsang P."/>
            <person name="Barry A."/>
            <person name="Bayul T."/>
            <person name="Berlin A."/>
            <person name="Bessette D."/>
            <person name="Bloom T."/>
            <person name="Blye J."/>
            <person name="Boguslavskiy L."/>
            <person name="Bonnet C."/>
            <person name="Boukhgalter B."/>
            <person name="Bourzgui I."/>
            <person name="Brown A."/>
            <person name="Cahill P."/>
            <person name="Channer S."/>
            <person name="Cheshatsang Y."/>
            <person name="Chuda L."/>
            <person name="Citroen M."/>
            <person name="Collymore A."/>
            <person name="Cooke P."/>
            <person name="Costello M."/>
            <person name="D'Aco K."/>
            <person name="Daza R."/>
            <person name="De Haan G."/>
            <person name="DeGray S."/>
            <person name="DeMaso C."/>
            <person name="Dhargay N."/>
            <person name="Dooley K."/>
            <person name="Dooley E."/>
            <person name="Doricent M."/>
            <person name="Dorje P."/>
            <person name="Dorjee K."/>
            <person name="Dupes A."/>
            <person name="Elong R."/>
            <person name="Falk J."/>
            <person name="Farina A."/>
            <person name="Faro S."/>
            <person name="Ferguson D."/>
            <person name="Fisher S."/>
            <person name="Foley C.D."/>
            <person name="Franke A."/>
            <person name="Friedrich D."/>
            <person name="Gadbois L."/>
            <person name="Gearin G."/>
            <person name="Gearin C.R."/>
            <person name="Giannoukos G."/>
            <person name="Goode T."/>
            <person name="Graham J."/>
            <person name="Grandbois E."/>
            <person name="Grewal S."/>
            <person name="Gyaltsen K."/>
            <person name="Hafez N."/>
            <person name="Hagos B."/>
            <person name="Hall J."/>
            <person name="Henson C."/>
            <person name="Hollinger A."/>
            <person name="Honan T."/>
            <person name="Huard M.D."/>
            <person name="Hughes L."/>
            <person name="Hurhula B."/>
            <person name="Husby M.E."/>
            <person name="Kamat A."/>
            <person name="Kanga B."/>
            <person name="Kashin S."/>
            <person name="Khazanovich D."/>
            <person name="Kisner P."/>
            <person name="Lance K."/>
            <person name="Lara M."/>
            <person name="Lee W."/>
            <person name="Lennon N."/>
            <person name="Letendre F."/>
            <person name="LeVine R."/>
            <person name="Lipovsky A."/>
            <person name="Liu X."/>
            <person name="Liu J."/>
            <person name="Liu S."/>
            <person name="Lokyitsang T."/>
            <person name="Lokyitsang Y."/>
            <person name="Lubonja R."/>
            <person name="Lui A."/>
            <person name="MacDonald P."/>
            <person name="Magnisalis V."/>
            <person name="Maru K."/>
            <person name="Matthews C."/>
            <person name="McCusker W."/>
            <person name="McDonough S."/>
            <person name="Mehta T."/>
            <person name="Meldrim J."/>
            <person name="Meneus L."/>
            <person name="Mihai O."/>
            <person name="Mihalev A."/>
            <person name="Mihova T."/>
            <person name="Mittelman R."/>
            <person name="Mlenga V."/>
            <person name="Montmayeur A."/>
            <person name="Mulrain L."/>
            <person name="Navidi A."/>
            <person name="Naylor J."/>
            <person name="Negash T."/>
            <person name="Nguyen T."/>
            <person name="Nguyen N."/>
            <person name="Nicol R."/>
            <person name="Norbu C."/>
            <person name="Norbu N."/>
            <person name="Novod N."/>
            <person name="O'Neill B."/>
            <person name="Osman S."/>
            <person name="Markiewicz E."/>
            <person name="Oyono O.L."/>
            <person name="Patti C."/>
            <person name="Phunkhang P."/>
            <person name="Pierre F."/>
            <person name="Priest M."/>
            <person name="Raghuraman S."/>
            <person name="Rege F."/>
            <person name="Reyes R."/>
            <person name="Rise C."/>
            <person name="Rogov P."/>
            <person name="Ross K."/>
            <person name="Ryan E."/>
            <person name="Settipalli S."/>
            <person name="Shea T."/>
            <person name="Sherpa N."/>
            <person name="Shi L."/>
            <person name="Shih D."/>
            <person name="Sparrow T."/>
            <person name="Spaulding J."/>
            <person name="Stalker J."/>
            <person name="Stange-Thomann N."/>
            <person name="Stavropoulos S."/>
            <person name="Stone C."/>
            <person name="Strader C."/>
            <person name="Tesfaye S."/>
            <person name="Thomson T."/>
            <person name="Thoulutsang Y."/>
            <person name="Thoulutsang D."/>
            <person name="Topham K."/>
            <person name="Topping I."/>
            <person name="Tsamla T."/>
            <person name="Vassiliev H."/>
            <person name="Vo A."/>
            <person name="Wangchuk T."/>
            <person name="Wangdi T."/>
            <person name="Weiand M."/>
            <person name="Wilkinson J."/>
            <person name="Wilson A."/>
            <person name="Yadav S."/>
            <person name="Young G."/>
            <person name="Yu Q."/>
            <person name="Zembek L."/>
            <person name="Zhong D."/>
            <person name="Zimmer A."/>
            <person name="Zwirko Z."/>
            <person name="Jaffe D.B."/>
            <person name="Alvarez P."/>
            <person name="Brockman W."/>
            <person name="Butler J."/>
            <person name="Chin C."/>
            <person name="Gnerre S."/>
            <person name="Grabherr M."/>
            <person name="Kleber M."/>
            <person name="Mauceli E."/>
            <person name="MacCallum I."/>
        </authorList>
    </citation>
    <scope>NUCLEOTIDE SEQUENCE [LARGE SCALE GENOMIC DNA]</scope>
    <source>
        <strain evidence="4">Tucson 14030-0811.24</strain>
    </source>
</reference>
<feature type="chain" id="PRO_5002816758" description="Protein TsetseEP domain-containing protein" evidence="1">
    <location>
        <begin position="18"/>
        <end position="228"/>
    </location>
</feature>
<name>B4NCE9_DROWI</name>
<evidence type="ECO:0000256" key="1">
    <source>
        <dbReference type="SAM" id="SignalP"/>
    </source>
</evidence>
<dbReference type="KEGG" id="dwi:6648703"/>
<dbReference type="EMBL" id="CH964239">
    <property type="protein sequence ID" value="EDW82508.1"/>
    <property type="molecule type" value="Genomic_DNA"/>
</dbReference>
<dbReference type="Pfam" id="PF05267">
    <property type="entry name" value="DUF725"/>
    <property type="match status" value="1"/>
</dbReference>
<dbReference type="AlphaFoldDB" id="B4NCE9"/>
<dbReference type="InParanoid" id="B4NCE9"/>
<feature type="signal peptide" evidence="1">
    <location>
        <begin position="1"/>
        <end position="17"/>
    </location>
</feature>
<proteinExistence type="predicted"/>
<dbReference type="PhylomeDB" id="B4NCE9"/>
<evidence type="ECO:0000313" key="3">
    <source>
        <dbReference type="EMBL" id="EDW82508.1"/>
    </source>
</evidence>
<dbReference type="InterPro" id="IPR007931">
    <property type="entry name" value="TsetseEP"/>
</dbReference>
<organism evidence="3 4">
    <name type="scientific">Drosophila willistoni</name>
    <name type="common">Fruit fly</name>
    <dbReference type="NCBI Taxonomy" id="7260"/>
    <lineage>
        <taxon>Eukaryota</taxon>
        <taxon>Metazoa</taxon>
        <taxon>Ecdysozoa</taxon>
        <taxon>Arthropoda</taxon>
        <taxon>Hexapoda</taxon>
        <taxon>Insecta</taxon>
        <taxon>Pterygota</taxon>
        <taxon>Neoptera</taxon>
        <taxon>Endopterygota</taxon>
        <taxon>Diptera</taxon>
        <taxon>Brachycera</taxon>
        <taxon>Muscomorpha</taxon>
        <taxon>Ephydroidea</taxon>
        <taxon>Drosophilidae</taxon>
        <taxon>Drosophila</taxon>
        <taxon>Sophophora</taxon>
    </lineage>
</organism>
<gene>
    <name evidence="3" type="primary">Dwil\GK25844</name>
    <name evidence="3" type="ORF">Dwil_GK25844</name>
</gene>
<keyword evidence="1" id="KW-0732">Signal</keyword>
<dbReference type="HOGENOM" id="CLU_1066628_0_0_1"/>
<evidence type="ECO:0000313" key="4">
    <source>
        <dbReference type="Proteomes" id="UP000007798"/>
    </source>
</evidence>
<protein>
    <recommendedName>
        <fullName evidence="2">Protein TsetseEP domain-containing protein</fullName>
    </recommendedName>
</protein>
<dbReference type="SMR" id="B4NCE9"/>
<sequence>MKSILILLALALAAVTAAPQTSLDEFTEVEINELNVVDKMVSAAIHEAEALADDIVKLVEHQLLEIVMYPMHQLEQAVSDIDARRQESEECVANEALHVAGTVETATVDFYKCGRDATTTSIQLVLDTKKAVLQLTYDGYSLVKEVRSCMKKTNSVMKKVCKAKCSVDAGLFAYSGQKSIRHLIGLRKTVPAVGTDAKACTLSATEQAMYEFGMVNENIDVCIYNLTH</sequence>
<accession>B4NCE9</accession>
<dbReference type="OrthoDB" id="7863136at2759"/>
<dbReference type="Proteomes" id="UP000007798">
    <property type="component" value="Unassembled WGS sequence"/>
</dbReference>
<keyword evidence="4" id="KW-1185">Reference proteome</keyword>
<feature type="domain" description="Protein TsetseEP" evidence="2">
    <location>
        <begin position="88"/>
        <end position="204"/>
    </location>
</feature>